<evidence type="ECO:0000313" key="2">
    <source>
        <dbReference type="Proteomes" id="UP001165960"/>
    </source>
</evidence>
<proteinExistence type="predicted"/>
<dbReference type="EMBL" id="QTSX02001675">
    <property type="protein sequence ID" value="KAJ9079672.1"/>
    <property type="molecule type" value="Genomic_DNA"/>
</dbReference>
<comment type="caution">
    <text evidence="1">The sequence shown here is derived from an EMBL/GenBank/DDBJ whole genome shotgun (WGS) entry which is preliminary data.</text>
</comment>
<dbReference type="Proteomes" id="UP001165960">
    <property type="component" value="Unassembled WGS sequence"/>
</dbReference>
<gene>
    <name evidence="1" type="primary">ZSCAN29_2</name>
    <name evidence="1" type="ORF">DSO57_1033023</name>
</gene>
<organism evidence="1 2">
    <name type="scientific">Entomophthora muscae</name>
    <dbReference type="NCBI Taxonomy" id="34485"/>
    <lineage>
        <taxon>Eukaryota</taxon>
        <taxon>Fungi</taxon>
        <taxon>Fungi incertae sedis</taxon>
        <taxon>Zoopagomycota</taxon>
        <taxon>Entomophthoromycotina</taxon>
        <taxon>Entomophthoromycetes</taxon>
        <taxon>Entomophthorales</taxon>
        <taxon>Entomophthoraceae</taxon>
        <taxon>Entomophthora</taxon>
    </lineage>
</organism>
<reference evidence="1" key="1">
    <citation type="submission" date="2022-04" db="EMBL/GenBank/DDBJ databases">
        <title>Genome of the entomopathogenic fungus Entomophthora muscae.</title>
        <authorList>
            <person name="Elya C."/>
            <person name="Lovett B.R."/>
            <person name="Lee E."/>
            <person name="Macias A.M."/>
            <person name="Hajek A.E."/>
            <person name="De Bivort B.L."/>
            <person name="Kasson M.T."/>
            <person name="De Fine Licht H.H."/>
            <person name="Stajich J.E."/>
        </authorList>
    </citation>
    <scope>NUCLEOTIDE SEQUENCE</scope>
    <source>
        <strain evidence="1">Berkeley</strain>
    </source>
</reference>
<accession>A0ACC2TYI3</accession>
<keyword evidence="2" id="KW-1185">Reference proteome</keyword>
<evidence type="ECO:0000313" key="1">
    <source>
        <dbReference type="EMBL" id="KAJ9079672.1"/>
    </source>
</evidence>
<sequence>MQGDHFRGYSSELNAPSSAELRGRAENWTYEETRTFVRLLMEHASEFQNIRRHPGLWNMLANRMVQHGFPRTVEKCKNRWKVLVAKYKRCHSEMQRQQSSKFSSTDKNTLILHDGSTPTAQASQSFEFFYQMETLLKPNYHIGADGVQRRFRSNPSEQPKRSTPPAISIPPSSVQTSYVEPSTPVTPAAPLNYYSHYSLPQFPPLMPTPSTPHSYYSQY</sequence>
<protein>
    <submittedName>
        <fullName evidence="1">Zinc finger and SCAN domain-containing protein 29</fullName>
    </submittedName>
</protein>
<name>A0ACC2TYI3_9FUNG</name>